<feature type="domain" description="Cyclin-like" evidence="7">
    <location>
        <begin position="198"/>
        <end position="358"/>
    </location>
</feature>
<dbReference type="GO" id="GO:0016538">
    <property type="term" value="F:cyclin-dependent protein serine/threonine kinase regulator activity"/>
    <property type="evidence" value="ECO:0007669"/>
    <property type="project" value="UniProtKB-ARBA"/>
</dbReference>
<name>A0A871RCB7_DEKBR</name>
<dbReference type="RefSeq" id="XP_041137175.1">
    <property type="nucleotide sequence ID" value="XM_041278961.1"/>
</dbReference>
<dbReference type="GeneID" id="64572318"/>
<evidence type="ECO:0000256" key="2">
    <source>
        <dbReference type="ARBA" id="ARBA00022618"/>
    </source>
</evidence>
<feature type="domain" description="Cyclin-like" evidence="7">
    <location>
        <begin position="80"/>
        <end position="166"/>
    </location>
</feature>
<dbReference type="InterPro" id="IPR013763">
    <property type="entry name" value="Cyclin-like_dom"/>
</dbReference>
<feature type="region of interest" description="Disordered" evidence="6">
    <location>
        <begin position="478"/>
        <end position="498"/>
    </location>
</feature>
<dbReference type="FunFam" id="1.10.472.10:FF:000010">
    <property type="entry name" value="G1/S-specific cyclin Cln1"/>
    <property type="match status" value="1"/>
</dbReference>
<comment type="similarity">
    <text evidence="1 5">Belongs to the cyclin family.</text>
</comment>
<feature type="region of interest" description="Disordered" evidence="6">
    <location>
        <begin position="1"/>
        <end position="22"/>
    </location>
</feature>
<evidence type="ECO:0000256" key="3">
    <source>
        <dbReference type="ARBA" id="ARBA00023127"/>
    </source>
</evidence>
<keyword evidence="3 5" id="KW-0195">Cyclin</keyword>
<sequence length="498" mass="56245">MNSHLKSHRIQYGPPKRGSGRRYSPRLECIENFENRVIENEYIPSITSHLSTLEEASKVNPSMIDLQPEVKWFMRPYLVNFIIQIHASLKLKPETLFLCWNIIDRYCAKRIAFKQHYQLIGCTALWIAAKYEDKKSRVPSLSELKMMCSNVYEESMFKEMEVHILSTLDWTIGHCSMESVLQLCVRFADPDGKERLDKPIADYRCNSQIVSAVLAVARYFCELSLYERSFLTFSPSLVAITSFLLACSILGVDSGAKYTNRVYHIFRVSTINANRTRRFEALSKSQGSIIPPFGQLPTPVTPKKVTSRFFDDDSESTDECEAENKDSGRVFQYGPFVSGFRGLSTINEVRKLSLLLLKLALNPSDVMIEKYTPLGVTAVVKKFIVENHLRELDSKSLQVDPDSSTVSDFAFDLSNLLLNFDSSLEFVTEQAIQYINPICQSPMATKSFSSPSSSPSNISSFSSASSQTTCDYSYDEGIYKTGSPRQTCPSSSPYVDAN</sequence>
<evidence type="ECO:0000259" key="7">
    <source>
        <dbReference type="SMART" id="SM00385"/>
    </source>
</evidence>
<dbReference type="GO" id="GO:0044843">
    <property type="term" value="P:cell cycle G1/S phase transition"/>
    <property type="evidence" value="ECO:0007669"/>
    <property type="project" value="UniProtKB-ARBA"/>
</dbReference>
<dbReference type="OrthoDB" id="5590282at2759"/>
<dbReference type="AlphaFoldDB" id="A0A871RCB7"/>
<dbReference type="Pfam" id="PF02984">
    <property type="entry name" value="Cyclin_C"/>
    <property type="match status" value="1"/>
</dbReference>
<dbReference type="SUPFAM" id="SSF47954">
    <property type="entry name" value="Cyclin-like"/>
    <property type="match status" value="2"/>
</dbReference>
<reference evidence="8" key="1">
    <citation type="submission" date="2020-10" db="EMBL/GenBank/DDBJ databases">
        <authorList>
            <person name="Palmer J.M."/>
        </authorList>
    </citation>
    <scope>NUCLEOTIDE SEQUENCE</scope>
    <source>
        <strain evidence="8">UCD 2041</strain>
    </source>
</reference>
<protein>
    <recommendedName>
        <fullName evidence="7">Cyclin-like domain-containing protein</fullName>
    </recommendedName>
</protein>
<dbReference type="InterPro" id="IPR036915">
    <property type="entry name" value="Cyclin-like_sf"/>
</dbReference>
<evidence type="ECO:0000256" key="6">
    <source>
        <dbReference type="SAM" id="MobiDB-lite"/>
    </source>
</evidence>
<feature type="compositionally biased region" description="Polar residues" evidence="6">
    <location>
        <begin position="483"/>
        <end position="498"/>
    </location>
</feature>
<evidence type="ECO:0000256" key="5">
    <source>
        <dbReference type="RuleBase" id="RU000383"/>
    </source>
</evidence>
<keyword evidence="4" id="KW-0131">Cell cycle</keyword>
<dbReference type="CDD" id="cd20559">
    <property type="entry name" value="CYCLIN_ScCLN_like"/>
    <property type="match status" value="1"/>
</dbReference>
<dbReference type="InterPro" id="IPR004367">
    <property type="entry name" value="Cyclin_C-dom"/>
</dbReference>
<dbReference type="PANTHER" id="PTHR10177">
    <property type="entry name" value="CYCLINS"/>
    <property type="match status" value="1"/>
</dbReference>
<evidence type="ECO:0000256" key="4">
    <source>
        <dbReference type="ARBA" id="ARBA00023306"/>
    </source>
</evidence>
<dbReference type="KEGG" id="bbrx:BRETT_000393"/>
<evidence type="ECO:0000313" key="9">
    <source>
        <dbReference type="Proteomes" id="UP000663131"/>
    </source>
</evidence>
<dbReference type="GO" id="GO:0051726">
    <property type="term" value="P:regulation of cell cycle"/>
    <property type="evidence" value="ECO:0007669"/>
    <property type="project" value="UniProtKB-ARBA"/>
</dbReference>
<evidence type="ECO:0000313" key="8">
    <source>
        <dbReference type="EMBL" id="QOU20682.1"/>
    </source>
</evidence>
<keyword evidence="2" id="KW-0132">Cell division</keyword>
<dbReference type="Gene3D" id="1.10.472.10">
    <property type="entry name" value="Cyclin-like"/>
    <property type="match status" value="2"/>
</dbReference>
<reference evidence="8" key="2">
    <citation type="journal article" name="BMC Genomics">
        <title>New genome assemblies reveal patterns of domestication and adaptation across Brettanomyces (Dekkera) species.</title>
        <authorList>
            <person name="Roach M.J."/>
            <person name="Borneman A.R."/>
        </authorList>
    </citation>
    <scope>NUCLEOTIDE SEQUENCE</scope>
    <source>
        <strain evidence="8">UCD 2041</strain>
    </source>
</reference>
<dbReference type="Pfam" id="PF00134">
    <property type="entry name" value="Cyclin_N"/>
    <property type="match status" value="1"/>
</dbReference>
<dbReference type="InterPro" id="IPR039361">
    <property type="entry name" value="Cyclin"/>
</dbReference>
<dbReference type="GO" id="GO:0051301">
    <property type="term" value="P:cell division"/>
    <property type="evidence" value="ECO:0007669"/>
    <property type="project" value="UniProtKB-KW"/>
</dbReference>
<evidence type="ECO:0000256" key="1">
    <source>
        <dbReference type="ARBA" id="ARBA00008742"/>
    </source>
</evidence>
<dbReference type="Proteomes" id="UP000663131">
    <property type="component" value="Chromosome 8"/>
</dbReference>
<dbReference type="SMART" id="SM00385">
    <property type="entry name" value="CYCLIN"/>
    <property type="match status" value="2"/>
</dbReference>
<dbReference type="CDD" id="cd20537">
    <property type="entry name" value="CYCLIN_CCNO-like_rpt2"/>
    <property type="match status" value="1"/>
</dbReference>
<dbReference type="InterPro" id="IPR006671">
    <property type="entry name" value="Cyclin_N"/>
</dbReference>
<accession>A0A871RCB7</accession>
<gene>
    <name evidence="8" type="ORF">BRETT_000393</name>
</gene>
<organism evidence="8 9">
    <name type="scientific">Dekkera bruxellensis</name>
    <name type="common">Brettanomyces custersii</name>
    <dbReference type="NCBI Taxonomy" id="5007"/>
    <lineage>
        <taxon>Eukaryota</taxon>
        <taxon>Fungi</taxon>
        <taxon>Dikarya</taxon>
        <taxon>Ascomycota</taxon>
        <taxon>Saccharomycotina</taxon>
        <taxon>Pichiomycetes</taxon>
        <taxon>Pichiales</taxon>
        <taxon>Pichiaceae</taxon>
        <taxon>Brettanomyces</taxon>
    </lineage>
</organism>
<dbReference type="EMBL" id="CP063136">
    <property type="protein sequence ID" value="QOU20682.1"/>
    <property type="molecule type" value="Genomic_DNA"/>
</dbReference>
<proteinExistence type="inferred from homology"/>